<dbReference type="EMBL" id="JABEZW010000012">
    <property type="protein sequence ID" value="MBA0781689.1"/>
    <property type="molecule type" value="Genomic_DNA"/>
</dbReference>
<evidence type="ECO:0000313" key="1">
    <source>
        <dbReference type="EMBL" id="MBA0781689.1"/>
    </source>
</evidence>
<dbReference type="AlphaFoldDB" id="A0A7J9F8Q9"/>
<gene>
    <name evidence="1" type="ORF">Gotri_002588</name>
</gene>
<name>A0A7J9F8Q9_9ROSI</name>
<keyword evidence="2" id="KW-1185">Reference proteome</keyword>
<reference evidence="1 2" key="1">
    <citation type="journal article" date="2019" name="Genome Biol. Evol.">
        <title>Insights into the evolution of the New World diploid cottons (Gossypium, subgenus Houzingenia) based on genome sequencing.</title>
        <authorList>
            <person name="Grover C.E."/>
            <person name="Arick M.A. 2nd"/>
            <person name="Thrash A."/>
            <person name="Conover J.L."/>
            <person name="Sanders W.S."/>
            <person name="Peterson D.G."/>
            <person name="Frelichowski J.E."/>
            <person name="Scheffler J.A."/>
            <person name="Scheffler B.E."/>
            <person name="Wendel J.F."/>
        </authorList>
    </citation>
    <scope>NUCLEOTIDE SEQUENCE [LARGE SCALE GENOMIC DNA]</scope>
    <source>
        <strain evidence="1">8</strain>
        <tissue evidence="1">Leaf</tissue>
    </source>
</reference>
<accession>A0A7J9F8Q9</accession>
<sequence>MMFILIETVKKNTLVISTSHFKIGRKKSSKKIGGAARLSGQIEKLCNATDKMSQAKFSLTHDMDPYGIP</sequence>
<protein>
    <submittedName>
        <fullName evidence="1">Uncharacterized protein</fullName>
    </submittedName>
</protein>
<organism evidence="1 2">
    <name type="scientific">Gossypium trilobum</name>
    <dbReference type="NCBI Taxonomy" id="34281"/>
    <lineage>
        <taxon>Eukaryota</taxon>
        <taxon>Viridiplantae</taxon>
        <taxon>Streptophyta</taxon>
        <taxon>Embryophyta</taxon>
        <taxon>Tracheophyta</taxon>
        <taxon>Spermatophyta</taxon>
        <taxon>Magnoliopsida</taxon>
        <taxon>eudicotyledons</taxon>
        <taxon>Gunneridae</taxon>
        <taxon>Pentapetalae</taxon>
        <taxon>rosids</taxon>
        <taxon>malvids</taxon>
        <taxon>Malvales</taxon>
        <taxon>Malvaceae</taxon>
        <taxon>Malvoideae</taxon>
        <taxon>Gossypium</taxon>
    </lineage>
</organism>
<evidence type="ECO:0000313" key="2">
    <source>
        <dbReference type="Proteomes" id="UP000593568"/>
    </source>
</evidence>
<dbReference type="Proteomes" id="UP000593568">
    <property type="component" value="Unassembled WGS sequence"/>
</dbReference>
<proteinExistence type="predicted"/>
<comment type="caution">
    <text evidence="1">The sequence shown here is derived from an EMBL/GenBank/DDBJ whole genome shotgun (WGS) entry which is preliminary data.</text>
</comment>